<dbReference type="SUPFAM" id="SSF101904">
    <property type="entry name" value="GyrA/ParC C-terminal domain-like"/>
    <property type="match status" value="1"/>
</dbReference>
<dbReference type="InterPro" id="IPR013758">
    <property type="entry name" value="Topo_IIA_A/C_ab"/>
</dbReference>
<comment type="similarity">
    <text evidence="2">Belongs to the type II topoisomerase GyrA/ParC subunit family.</text>
</comment>
<evidence type="ECO:0000256" key="2">
    <source>
        <dbReference type="ARBA" id="ARBA00008263"/>
    </source>
</evidence>
<evidence type="ECO:0000256" key="5">
    <source>
        <dbReference type="ARBA" id="ARBA00023125"/>
    </source>
</evidence>
<dbReference type="SMART" id="SM00434">
    <property type="entry name" value="TOP4c"/>
    <property type="match status" value="1"/>
</dbReference>
<evidence type="ECO:0000256" key="1">
    <source>
        <dbReference type="ARBA" id="ARBA00000185"/>
    </source>
</evidence>
<dbReference type="Pfam" id="PF00521">
    <property type="entry name" value="DNA_topoisoIV"/>
    <property type="match status" value="1"/>
</dbReference>
<evidence type="ECO:0000313" key="10">
    <source>
        <dbReference type="Proteomes" id="UP000315349"/>
    </source>
</evidence>
<dbReference type="GO" id="GO:0005524">
    <property type="term" value="F:ATP binding"/>
    <property type="evidence" value="ECO:0007669"/>
    <property type="project" value="InterPro"/>
</dbReference>
<dbReference type="Proteomes" id="UP000315349">
    <property type="component" value="Chromosome"/>
</dbReference>
<dbReference type="EMBL" id="CP036299">
    <property type="protein sequence ID" value="QDV29008.1"/>
    <property type="molecule type" value="Genomic_DNA"/>
</dbReference>
<keyword evidence="10" id="KW-1185">Reference proteome</keyword>
<dbReference type="AlphaFoldDB" id="A0A518GKB1"/>
<dbReference type="NCBIfam" id="NF004044">
    <property type="entry name" value="PRK05561.1"/>
    <property type="match status" value="1"/>
</dbReference>
<dbReference type="Gene3D" id="1.10.268.10">
    <property type="entry name" value="Topoisomerase, domain 3"/>
    <property type="match status" value="1"/>
</dbReference>
<dbReference type="InterPro" id="IPR006691">
    <property type="entry name" value="GyrA/parC_rep"/>
</dbReference>
<dbReference type="InterPro" id="IPR013760">
    <property type="entry name" value="Topo_IIA-like_dom_sf"/>
</dbReference>
<comment type="catalytic activity">
    <reaction evidence="1 7">
        <text>ATP-dependent breakage, passage and rejoining of double-stranded DNA.</text>
        <dbReference type="EC" id="5.6.2.2"/>
    </reaction>
</comment>
<keyword evidence="6 7" id="KW-0413">Isomerase</keyword>
<dbReference type="OrthoDB" id="9806486at2"/>
<dbReference type="InterPro" id="IPR035516">
    <property type="entry name" value="Gyrase/topoIV_suA_C"/>
</dbReference>
<organism evidence="9 10">
    <name type="scientific">Planctopirus ephydatiae</name>
    <dbReference type="NCBI Taxonomy" id="2528019"/>
    <lineage>
        <taxon>Bacteria</taxon>
        <taxon>Pseudomonadati</taxon>
        <taxon>Planctomycetota</taxon>
        <taxon>Planctomycetia</taxon>
        <taxon>Planctomycetales</taxon>
        <taxon>Planctomycetaceae</taxon>
        <taxon>Planctopirus</taxon>
    </lineage>
</organism>
<dbReference type="EC" id="5.6.2.2" evidence="3"/>
<protein>
    <recommendedName>
        <fullName evidence="3">DNA topoisomerase (ATP-hydrolyzing)</fullName>
        <ecNumber evidence="3">5.6.2.2</ecNumber>
    </recommendedName>
</protein>
<dbReference type="Pfam" id="PF03989">
    <property type="entry name" value="DNA_gyraseA_C"/>
    <property type="match status" value="3"/>
</dbReference>
<evidence type="ECO:0000256" key="3">
    <source>
        <dbReference type="ARBA" id="ARBA00012895"/>
    </source>
</evidence>
<keyword evidence="5 7" id="KW-0238">DNA-binding</keyword>
<dbReference type="GO" id="GO:0006265">
    <property type="term" value="P:DNA topological change"/>
    <property type="evidence" value="ECO:0007669"/>
    <property type="project" value="UniProtKB-UniRule"/>
</dbReference>
<dbReference type="KEGG" id="peh:Spb1_08760"/>
<evidence type="ECO:0000259" key="8">
    <source>
        <dbReference type="PROSITE" id="PS52040"/>
    </source>
</evidence>
<evidence type="ECO:0000256" key="6">
    <source>
        <dbReference type="ARBA" id="ARBA00023235"/>
    </source>
</evidence>
<dbReference type="Gene3D" id="3.90.199.10">
    <property type="entry name" value="Topoisomerase II, domain 5"/>
    <property type="match status" value="1"/>
</dbReference>
<dbReference type="PROSITE" id="PS52040">
    <property type="entry name" value="TOPO_IIA"/>
    <property type="match status" value="1"/>
</dbReference>
<name>A0A518GKB1_9PLAN</name>
<evidence type="ECO:0000313" key="9">
    <source>
        <dbReference type="EMBL" id="QDV29008.1"/>
    </source>
</evidence>
<evidence type="ECO:0000256" key="7">
    <source>
        <dbReference type="PROSITE-ProRule" id="PRU01384"/>
    </source>
</evidence>
<dbReference type="Gene3D" id="2.120.10.90">
    <property type="entry name" value="DNA gyrase/topoisomerase IV, subunit A, C-terminal"/>
    <property type="match status" value="1"/>
</dbReference>
<dbReference type="InterPro" id="IPR013757">
    <property type="entry name" value="Topo_IIA_A_a_sf"/>
</dbReference>
<dbReference type="InterPro" id="IPR002205">
    <property type="entry name" value="Topo_IIA_dom_A"/>
</dbReference>
<sequence length="781" mass="87811">MTENQEDRIQFREISSETRRRYLNYAMSVIQSRALPDVRDGLKPVQRRILYVMYEELRLTADAKTRKCAKISGDTTGNYHPHGNQSVYDTLVRLAQDFTLRYPLVDGQGNFGSIMGLPAAAERYTEARLTGIAEQLMNELRFDTVEMRPNYDGTRKEPVVLPTRFPNLLVNGTAGIAVGMATNMPPHNLKEVLEACIHLITNPEASTKELLKFIKGPDFPLGGRMITDRKAMLPIYEEGRGAFKVRAEWRMDKEKRAEVEDRVVIYSVPYGVETGPLLAEIGNVIASRKLPQLINAADETDDKHGLRVVLELKKGSDPESVMAFLYKKTPLEQNFNYNSTVLIPDDQGLLTPARLPLHLLLGEFLKFRLKVVKKRFQFQLDQLQARIHILRGLEIIFNGIDKAIKIIRNSNGKRDACDKLMAAFPLDEPQTMAILEMQLYRISQLEIDTVLAELNTKQKEADRITRILAKDDRIWNVIEGELRELSEQFGDKRRTTLGSSDEVTEFDESHYIVRENTNVVLSKDGWIKRVGRLQSVESTRVREGDQVLDVLPGSTVDHVIFFASDGIAYTMPISQVPVSSGYGEPLTKHYKFKDGVQVIAAVTTDPRFTAVTEETAEGAEPAPPHLFVTTAQGQVMRVPLQPFRTASTRSGRKFCKLQEGDVVAKVELIVDQTSVFLVTREARLIHFSLEEIPVLSGAGKGVRGIRLEEKEKDLVLGAALMSRPSDVLRLKLANEKELTCGQMKYALTTRGGKGVKVSHRSQVGEIVRPEIALVDWNSIEG</sequence>
<feature type="active site" description="O-(5'-phospho-DNA)-tyrosine intermediate" evidence="7">
    <location>
        <position position="124"/>
    </location>
</feature>
<dbReference type="InterPro" id="IPR050220">
    <property type="entry name" value="Type_II_DNA_Topoisomerases"/>
</dbReference>
<dbReference type="GO" id="GO:0009330">
    <property type="term" value="C:DNA topoisomerase type II (double strand cut, ATP-hydrolyzing) complex"/>
    <property type="evidence" value="ECO:0007669"/>
    <property type="project" value="TreeGrafter"/>
</dbReference>
<dbReference type="SUPFAM" id="SSF56719">
    <property type="entry name" value="Type II DNA topoisomerase"/>
    <property type="match status" value="1"/>
</dbReference>
<dbReference type="PANTHER" id="PTHR43493">
    <property type="entry name" value="DNA GYRASE/TOPOISOMERASE SUBUNIT A"/>
    <property type="match status" value="1"/>
</dbReference>
<dbReference type="Gene3D" id="3.30.1360.40">
    <property type="match status" value="1"/>
</dbReference>
<dbReference type="GO" id="GO:0005737">
    <property type="term" value="C:cytoplasm"/>
    <property type="evidence" value="ECO:0007669"/>
    <property type="project" value="TreeGrafter"/>
</dbReference>
<dbReference type="RefSeq" id="WP_145296274.1">
    <property type="nucleotide sequence ID" value="NZ_CP036299.1"/>
</dbReference>
<proteinExistence type="inferred from homology"/>
<accession>A0A518GKB1</accession>
<evidence type="ECO:0000256" key="4">
    <source>
        <dbReference type="ARBA" id="ARBA00023029"/>
    </source>
</evidence>
<feature type="domain" description="Topo IIA-type catalytic" evidence="8">
    <location>
        <begin position="35"/>
        <end position="511"/>
    </location>
</feature>
<dbReference type="GO" id="GO:0003918">
    <property type="term" value="F:DNA topoisomerase type II (double strand cut, ATP-hydrolyzing) activity"/>
    <property type="evidence" value="ECO:0007669"/>
    <property type="project" value="UniProtKB-EC"/>
</dbReference>
<keyword evidence="4 7" id="KW-0799">Topoisomerase</keyword>
<dbReference type="GO" id="GO:0003677">
    <property type="term" value="F:DNA binding"/>
    <property type="evidence" value="ECO:0007669"/>
    <property type="project" value="UniProtKB-UniRule"/>
</dbReference>
<dbReference type="PANTHER" id="PTHR43493:SF5">
    <property type="entry name" value="DNA GYRASE SUBUNIT A, CHLOROPLASTIC_MITOCHONDRIAL"/>
    <property type="match status" value="1"/>
</dbReference>
<dbReference type="CDD" id="cd00187">
    <property type="entry name" value="TOP4c"/>
    <property type="match status" value="1"/>
</dbReference>
<reference evidence="9 10" key="1">
    <citation type="submission" date="2019-02" db="EMBL/GenBank/DDBJ databases">
        <title>Deep-cultivation of Planctomycetes and their phenomic and genomic characterization uncovers novel biology.</title>
        <authorList>
            <person name="Wiegand S."/>
            <person name="Jogler M."/>
            <person name="Boedeker C."/>
            <person name="Pinto D."/>
            <person name="Vollmers J."/>
            <person name="Rivas-Marin E."/>
            <person name="Kohn T."/>
            <person name="Peeters S.H."/>
            <person name="Heuer A."/>
            <person name="Rast P."/>
            <person name="Oberbeckmann S."/>
            <person name="Bunk B."/>
            <person name="Jeske O."/>
            <person name="Meyerdierks A."/>
            <person name="Storesund J.E."/>
            <person name="Kallscheuer N."/>
            <person name="Luecker S."/>
            <person name="Lage O.M."/>
            <person name="Pohl T."/>
            <person name="Merkel B.J."/>
            <person name="Hornburger P."/>
            <person name="Mueller R.-W."/>
            <person name="Bruemmer F."/>
            <person name="Labrenz M."/>
            <person name="Spormann A.M."/>
            <person name="Op den Camp H."/>
            <person name="Overmann J."/>
            <person name="Amann R."/>
            <person name="Jetten M.S.M."/>
            <person name="Mascher T."/>
            <person name="Medema M.H."/>
            <person name="Devos D.P."/>
            <person name="Kaster A.-K."/>
            <person name="Ovreas L."/>
            <person name="Rohde M."/>
            <person name="Galperin M.Y."/>
            <person name="Jogler C."/>
        </authorList>
    </citation>
    <scope>NUCLEOTIDE SEQUENCE [LARGE SCALE GENOMIC DNA]</scope>
    <source>
        <strain evidence="9 10">Spb1</strain>
    </source>
</reference>
<gene>
    <name evidence="9" type="primary">gyrA_1</name>
    <name evidence="9" type="ORF">Spb1_08760</name>
</gene>